<comment type="caution">
    <text evidence="3">The sequence shown here is derived from an EMBL/GenBank/DDBJ whole genome shotgun (WGS) entry which is preliminary data.</text>
</comment>
<evidence type="ECO:0000256" key="2">
    <source>
        <dbReference type="SAM" id="Phobius"/>
    </source>
</evidence>
<protein>
    <recommendedName>
        <fullName evidence="5">Transmembrane protein</fullName>
    </recommendedName>
</protein>
<reference evidence="3 4" key="1">
    <citation type="journal article" date="2017" name="Int. J. Parasitol.">
        <title>The genome of the protozoan parasite Cystoisospora suis and a reverse vaccinology approach to identify vaccine candidates.</title>
        <authorList>
            <person name="Palmieri N."/>
            <person name="Shrestha A."/>
            <person name="Ruttkowski B."/>
            <person name="Beck T."/>
            <person name="Vogl C."/>
            <person name="Tomley F."/>
            <person name="Blake D.P."/>
            <person name="Joachim A."/>
        </authorList>
    </citation>
    <scope>NUCLEOTIDE SEQUENCE [LARGE SCALE GENOMIC DNA]</scope>
    <source>
        <strain evidence="3 4">Wien I</strain>
    </source>
</reference>
<keyword evidence="2" id="KW-1133">Transmembrane helix</keyword>
<keyword evidence="4" id="KW-1185">Reference proteome</keyword>
<dbReference type="GeneID" id="94428498"/>
<organism evidence="3 4">
    <name type="scientific">Cystoisospora suis</name>
    <dbReference type="NCBI Taxonomy" id="483139"/>
    <lineage>
        <taxon>Eukaryota</taxon>
        <taxon>Sar</taxon>
        <taxon>Alveolata</taxon>
        <taxon>Apicomplexa</taxon>
        <taxon>Conoidasida</taxon>
        <taxon>Coccidia</taxon>
        <taxon>Eucoccidiorida</taxon>
        <taxon>Eimeriorina</taxon>
        <taxon>Sarcocystidae</taxon>
        <taxon>Cystoisospora</taxon>
    </lineage>
</organism>
<accession>A0A2C6KUW3</accession>
<proteinExistence type="predicted"/>
<sequence>LTLSSYSSSCVIWSLLAKARRKKKKKNEGKSTATRGEGRRKRSFSVFPLFAEVLLALLLLLFILSFFIQTSRLMSFISV</sequence>
<gene>
    <name evidence="3" type="ORF">CSUI_005108</name>
</gene>
<dbReference type="RefSeq" id="XP_067922732.1">
    <property type="nucleotide sequence ID" value="XM_068065287.1"/>
</dbReference>
<name>A0A2C6KUW3_9APIC</name>
<evidence type="ECO:0000313" key="3">
    <source>
        <dbReference type="EMBL" id="PHJ21047.1"/>
    </source>
</evidence>
<keyword evidence="2" id="KW-0812">Transmembrane</keyword>
<dbReference type="AlphaFoldDB" id="A0A2C6KUW3"/>
<feature type="non-terminal residue" evidence="3">
    <location>
        <position position="1"/>
    </location>
</feature>
<evidence type="ECO:0008006" key="5">
    <source>
        <dbReference type="Google" id="ProtNLM"/>
    </source>
</evidence>
<feature type="region of interest" description="Disordered" evidence="1">
    <location>
        <begin position="20"/>
        <end position="40"/>
    </location>
</feature>
<dbReference type="EMBL" id="MIGC01002460">
    <property type="protein sequence ID" value="PHJ21047.1"/>
    <property type="molecule type" value="Genomic_DNA"/>
</dbReference>
<evidence type="ECO:0000256" key="1">
    <source>
        <dbReference type="SAM" id="MobiDB-lite"/>
    </source>
</evidence>
<feature type="transmembrane region" description="Helical" evidence="2">
    <location>
        <begin position="44"/>
        <end position="68"/>
    </location>
</feature>
<dbReference type="Proteomes" id="UP000221165">
    <property type="component" value="Unassembled WGS sequence"/>
</dbReference>
<evidence type="ECO:0000313" key="4">
    <source>
        <dbReference type="Proteomes" id="UP000221165"/>
    </source>
</evidence>
<dbReference type="VEuPathDB" id="ToxoDB:CSUI_005108"/>
<keyword evidence="2" id="KW-0472">Membrane</keyword>